<dbReference type="EMBL" id="SMBH01000027">
    <property type="protein sequence ID" value="TCU08403.1"/>
    <property type="molecule type" value="Genomic_DNA"/>
</dbReference>
<organism evidence="1 2">
    <name type="scientific">Rhizobium sullae</name>
    <name type="common">Rhizobium hedysari</name>
    <dbReference type="NCBI Taxonomy" id="50338"/>
    <lineage>
        <taxon>Bacteria</taxon>
        <taxon>Pseudomonadati</taxon>
        <taxon>Pseudomonadota</taxon>
        <taxon>Alphaproteobacteria</taxon>
        <taxon>Hyphomicrobiales</taxon>
        <taxon>Rhizobiaceae</taxon>
        <taxon>Rhizobium/Agrobacterium group</taxon>
        <taxon>Rhizobium</taxon>
    </lineage>
</organism>
<reference evidence="1 2" key="1">
    <citation type="submission" date="2019-03" db="EMBL/GenBank/DDBJ databases">
        <title>Genomic Encyclopedia of Type Strains, Phase IV (KMG-V): Genome sequencing to study the core and pangenomes of soil and plant-associated prokaryotes.</title>
        <authorList>
            <person name="Whitman W."/>
        </authorList>
    </citation>
    <scope>NUCLEOTIDE SEQUENCE [LARGE SCALE GENOMIC DNA]</scope>
    <source>
        <strain evidence="1 2">Hc14</strain>
    </source>
</reference>
<sequence>MAANGVSNGVRTVSEGQARLEAERLLADPRLHVSDRHRAFLKYIVEALFEGRSDAVKAYSIAVDVFNRPPSFDPSSDPIVRIEATRLRETLQKYYEQLADEPGARLDIPRGRYVPIFVERNHRPRPEDTDEHEDVGLATEEAVKPSSGAGDRSWRYAIMAGAAVAAIAVTGGLAYRAASPALVETRKPLIGLSMDAARPDEAASRAAMEDLAVSLARFGTVRLKSDAVATRSRADAPEENSYDIKMRYAEDARSVSIWWQVSDAGTGEAVWTDEERRPASEGSRDDAVRDLVYGVSRRLAGPAGVVNTIELRRNLPQTATGNICVLRGEFAVELRDPAGLKAARPCLEATIAADPKDADAMATLARVMLWTGRTTGDDSYFGRGVDLANRAATISPSSPRAALAQMATQYQLGQNDTAIAAGRRGVALNPENADLLAKLSMVLFLSGKWQGGAELAQKATDVAGQPIRDASFVMILDAYRQGNYAQAVFQARQVPAADTPTVVLKLAAIARIGDRSVTEKEIAAARLQHPDLDRTVAAMFSGTRYDPELEAALRAGIQEAGLKVPELVSSGAM</sequence>
<gene>
    <name evidence="1" type="ORF">EV132_12753</name>
</gene>
<dbReference type="Proteomes" id="UP000294576">
    <property type="component" value="Unassembled WGS sequence"/>
</dbReference>
<comment type="caution">
    <text evidence="1">The sequence shown here is derived from an EMBL/GenBank/DDBJ whole genome shotgun (WGS) entry which is preliminary data.</text>
</comment>
<evidence type="ECO:0000313" key="2">
    <source>
        <dbReference type="Proteomes" id="UP000294576"/>
    </source>
</evidence>
<proteinExistence type="predicted"/>
<dbReference type="RefSeq" id="WP_132568450.1">
    <property type="nucleotide sequence ID" value="NZ_SMBH01000027.1"/>
</dbReference>
<evidence type="ECO:0000313" key="1">
    <source>
        <dbReference type="EMBL" id="TCU08403.1"/>
    </source>
</evidence>
<name>A0A4R3PU79_RHISU</name>
<dbReference type="SUPFAM" id="SSF48452">
    <property type="entry name" value="TPR-like"/>
    <property type="match status" value="1"/>
</dbReference>
<accession>A0A4R3PU79</accession>
<dbReference type="Gene3D" id="1.25.40.10">
    <property type="entry name" value="Tetratricopeptide repeat domain"/>
    <property type="match status" value="1"/>
</dbReference>
<dbReference type="InterPro" id="IPR011990">
    <property type="entry name" value="TPR-like_helical_dom_sf"/>
</dbReference>
<dbReference type="AlphaFoldDB" id="A0A4R3PU79"/>
<protein>
    <submittedName>
        <fullName evidence="1">Uncharacterized protein</fullName>
    </submittedName>
</protein>